<feature type="compositionally biased region" description="Low complexity" evidence="1">
    <location>
        <begin position="1"/>
        <end position="15"/>
    </location>
</feature>
<evidence type="ECO:0000256" key="1">
    <source>
        <dbReference type="SAM" id="MobiDB-lite"/>
    </source>
</evidence>
<protein>
    <submittedName>
        <fullName evidence="4">LCP family protein</fullName>
    </submittedName>
</protein>
<evidence type="ECO:0000313" key="5">
    <source>
        <dbReference type="Proteomes" id="UP001163878"/>
    </source>
</evidence>
<feature type="compositionally biased region" description="Basic and acidic residues" evidence="1">
    <location>
        <begin position="172"/>
        <end position="183"/>
    </location>
</feature>
<keyword evidence="2" id="KW-1133">Transmembrane helix</keyword>
<feature type="compositionally biased region" description="Gly residues" evidence="1">
    <location>
        <begin position="66"/>
        <end position="89"/>
    </location>
</feature>
<dbReference type="Gene3D" id="3.40.630.190">
    <property type="entry name" value="LCP protein"/>
    <property type="match status" value="1"/>
</dbReference>
<keyword evidence="5" id="KW-1185">Reference proteome</keyword>
<dbReference type="PANTHER" id="PTHR33392">
    <property type="entry name" value="POLYISOPRENYL-TEICHOIC ACID--PEPTIDOGLYCAN TEICHOIC ACID TRANSFERASE TAGU"/>
    <property type="match status" value="1"/>
</dbReference>
<feature type="domain" description="LytR/CpsA/Psr regulator C-terminal" evidence="3">
    <location>
        <begin position="508"/>
        <end position="594"/>
    </location>
</feature>
<proteinExistence type="predicted"/>
<dbReference type="Proteomes" id="UP001163878">
    <property type="component" value="Chromosome"/>
</dbReference>
<feature type="compositionally biased region" description="Polar residues" evidence="1">
    <location>
        <begin position="118"/>
        <end position="132"/>
    </location>
</feature>
<sequence length="600" mass="63944">MNDQQNPYDPYYQPQIVGYDEYGQPVYQQPQQYDPYAQQQDGHTQQHGGQAPQGHDLGQGHAADQGYGGEQGYVGEQGYGAQPGYGRPDGYGYDQYAPQQPAGQYDPYGSQAGYGYDTGTQPAVDTTGQWNIPQQQSAQPPQQHHQEQQPPQAPRRPAPAAAAEPTAVPGQRRPESGTERPYRTEQFSFIEEPDEDSEDVIDWLKFTESRSERREEAKRRGRHRVVALLVTLALVLVGGVGYLWYAGKLPGLSSSDTKSGTAAGPQKRDVIVVHLHNTKKEGTSTALLVDNATTGQGTTVLLPNTLSVANDDGTATTLGKSVEDDGSTGTREAIGTLFGAKISGTWRLDTPFLENLVELVGTIDLTTDTEVPGEKKGDPPLVKKGENQTLNGRAAVAYATHLGPDEAGEKQLMRFGQVMQGVLKKLPDDPKSATVVVETLGQILDPSLKERDLGASLAKLAERAKGGDYRTAVLPVQQDGTLSDQAVNSVVKDVLGGSVSAPEPGDTLRVGIRNGSGDEDALEKARVTLINGGYSVVSGGTADSVDASQIIYSDDAQKAKAQEVAKTLGLPAGAVQKGKAASNADISVVLGPDFKTEDPQ</sequence>
<evidence type="ECO:0000256" key="2">
    <source>
        <dbReference type="SAM" id="Phobius"/>
    </source>
</evidence>
<feature type="compositionally biased region" description="Low complexity" evidence="1">
    <location>
        <begin position="24"/>
        <end position="50"/>
    </location>
</feature>
<dbReference type="InterPro" id="IPR027381">
    <property type="entry name" value="LytR/CpsA/Psr_C"/>
</dbReference>
<gene>
    <name evidence="4" type="ORF">OGH68_11700</name>
</gene>
<dbReference type="RefSeq" id="WP_264243320.1">
    <property type="nucleotide sequence ID" value="NZ_CP107567.1"/>
</dbReference>
<dbReference type="InterPro" id="IPR050922">
    <property type="entry name" value="LytR/CpsA/Psr_CW_biosynth"/>
</dbReference>
<dbReference type="Gene3D" id="3.30.70.2390">
    <property type="match status" value="1"/>
</dbReference>
<evidence type="ECO:0000259" key="3">
    <source>
        <dbReference type="Pfam" id="PF13399"/>
    </source>
</evidence>
<name>A0ABY6I521_STRPE</name>
<feature type="region of interest" description="Disordered" evidence="1">
    <location>
        <begin position="1"/>
        <end position="194"/>
    </location>
</feature>
<dbReference type="PANTHER" id="PTHR33392:SF6">
    <property type="entry name" value="POLYISOPRENYL-TEICHOIC ACID--PEPTIDOGLYCAN TEICHOIC ACID TRANSFERASE TAGU"/>
    <property type="match status" value="1"/>
</dbReference>
<dbReference type="EMBL" id="CP107567">
    <property type="protein sequence ID" value="UYQ62084.1"/>
    <property type="molecule type" value="Genomic_DNA"/>
</dbReference>
<feature type="compositionally biased region" description="Low complexity" evidence="1">
    <location>
        <begin position="133"/>
        <end position="143"/>
    </location>
</feature>
<reference evidence="4" key="1">
    <citation type="submission" date="2022-10" db="EMBL/GenBank/DDBJ databases">
        <title>Cytochrome P450 Catalyzes Benzene Ring Formation in the Biosynthesis of Trialkyl-Substituted Aromatic Polyketides.</title>
        <authorList>
            <person name="Zhao E."/>
            <person name="Ge H."/>
        </authorList>
    </citation>
    <scope>NUCLEOTIDE SEQUENCE</scope>
    <source>
        <strain evidence="4">NA0869</strain>
    </source>
</reference>
<feature type="transmembrane region" description="Helical" evidence="2">
    <location>
        <begin position="225"/>
        <end position="245"/>
    </location>
</feature>
<evidence type="ECO:0000313" key="4">
    <source>
        <dbReference type="EMBL" id="UYQ62084.1"/>
    </source>
</evidence>
<dbReference type="Pfam" id="PF13399">
    <property type="entry name" value="LytR_C"/>
    <property type="match status" value="1"/>
</dbReference>
<keyword evidence="2" id="KW-0812">Transmembrane</keyword>
<accession>A0ABY6I521</accession>
<organism evidence="4 5">
    <name type="scientific">Streptomyces peucetius</name>
    <dbReference type="NCBI Taxonomy" id="1950"/>
    <lineage>
        <taxon>Bacteria</taxon>
        <taxon>Bacillati</taxon>
        <taxon>Actinomycetota</taxon>
        <taxon>Actinomycetes</taxon>
        <taxon>Kitasatosporales</taxon>
        <taxon>Streptomycetaceae</taxon>
        <taxon>Streptomyces</taxon>
    </lineage>
</organism>
<keyword evidence="2" id="KW-0472">Membrane</keyword>